<reference evidence="3 4" key="2">
    <citation type="submission" date="2014-10" db="EMBL/GenBank/DDBJ databases">
        <title>Paracoccus sanguinis sp. nov., isolated from clinical specimens of New York State patients.</title>
        <authorList>
            <person name="Mingle L.A."/>
            <person name="Cole J.A."/>
            <person name="Lapierre P."/>
            <person name="Musser K.A."/>
        </authorList>
    </citation>
    <scope>NUCLEOTIDE SEQUENCE [LARGE SCALE GENOMIC DNA]</scope>
    <source>
        <strain evidence="3 4">JCM 14014</strain>
    </source>
</reference>
<evidence type="ECO:0000256" key="2">
    <source>
        <dbReference type="SAM" id="SignalP"/>
    </source>
</evidence>
<feature type="transmembrane region" description="Helical" evidence="1">
    <location>
        <begin position="285"/>
        <end position="304"/>
    </location>
</feature>
<feature type="transmembrane region" description="Helical" evidence="1">
    <location>
        <begin position="145"/>
        <end position="166"/>
    </location>
</feature>
<organism evidence="3 4">
    <name type="scientific">Paracoccus halophilus</name>
    <dbReference type="NCBI Taxonomy" id="376733"/>
    <lineage>
        <taxon>Bacteria</taxon>
        <taxon>Pseudomonadati</taxon>
        <taxon>Pseudomonadota</taxon>
        <taxon>Alphaproteobacteria</taxon>
        <taxon>Rhodobacterales</taxon>
        <taxon>Paracoccaceae</taxon>
        <taxon>Paracoccus</taxon>
    </lineage>
</organism>
<sequence>MLRICATLALGAAGAATASMLGLPAAALIGSCLAVAAAAGAGLPVALPARLRDIAFVIIGVSLGAGIEADLLAQSRDWSISLAMLAASLVATVAVGAAMLRRVFGFDADTAVLSSSPGTMSYAVAVALEGRGDVTVVTALQLVRLFMMVTTVPLLVFALGLIEAIAPVHQTMQPYTFAGLVLAGYAIGAVGGRLGLPAACLLAGMIVSGAAHVAGLAEGAAPGWAIAVGFLLTGSALGTRLRLIRKGHTVRLLRAGIAVVLSATLLSFAFAAATAALTGLPLGEVWIAFAPGGVEAMAAIGLALGYDPAFVALHHFARILILLVLVPAMLGVLNRSGRT</sequence>
<dbReference type="EMBL" id="JRKN01000020">
    <property type="protein sequence ID" value="KGJ03542.1"/>
    <property type="molecule type" value="Genomic_DNA"/>
</dbReference>
<dbReference type="Pfam" id="PF05145">
    <property type="entry name" value="AbrB"/>
    <property type="match status" value="1"/>
</dbReference>
<protein>
    <recommendedName>
        <fullName evidence="5">Ammonia monooxygenase</fullName>
    </recommendedName>
</protein>
<feature type="transmembrane region" description="Helical" evidence="1">
    <location>
        <begin position="316"/>
        <end position="333"/>
    </location>
</feature>
<feature type="transmembrane region" description="Helical" evidence="1">
    <location>
        <begin position="198"/>
        <end position="217"/>
    </location>
</feature>
<evidence type="ECO:0008006" key="5">
    <source>
        <dbReference type="Google" id="ProtNLM"/>
    </source>
</evidence>
<dbReference type="GO" id="GO:0016020">
    <property type="term" value="C:membrane"/>
    <property type="evidence" value="ECO:0007669"/>
    <property type="project" value="InterPro"/>
</dbReference>
<dbReference type="Proteomes" id="UP000029846">
    <property type="component" value="Unassembled WGS sequence"/>
</dbReference>
<accession>A0A099F086</accession>
<evidence type="ECO:0000256" key="1">
    <source>
        <dbReference type="SAM" id="Phobius"/>
    </source>
</evidence>
<keyword evidence="1" id="KW-1133">Transmembrane helix</keyword>
<dbReference type="PANTHER" id="PTHR38457:SF1">
    <property type="entry name" value="REGULATOR ABRB-RELATED"/>
    <property type="match status" value="1"/>
</dbReference>
<feature type="transmembrane region" description="Helical" evidence="1">
    <location>
        <begin position="255"/>
        <end position="279"/>
    </location>
</feature>
<proteinExistence type="predicted"/>
<keyword evidence="2" id="KW-0732">Signal</keyword>
<dbReference type="eggNOG" id="COG3180">
    <property type="taxonomic scope" value="Bacteria"/>
</dbReference>
<evidence type="ECO:0000313" key="4">
    <source>
        <dbReference type="Proteomes" id="UP000029846"/>
    </source>
</evidence>
<dbReference type="PIRSF" id="PIRSF038991">
    <property type="entry name" value="Protein_AbrB"/>
    <property type="match status" value="1"/>
</dbReference>
<feature type="chain" id="PRO_5001945794" description="Ammonia monooxygenase" evidence="2">
    <location>
        <begin position="19"/>
        <end position="339"/>
    </location>
</feature>
<dbReference type="STRING" id="376733.SAMN04487972_11859"/>
<dbReference type="PANTHER" id="PTHR38457">
    <property type="entry name" value="REGULATOR ABRB-RELATED"/>
    <property type="match status" value="1"/>
</dbReference>
<gene>
    <name evidence="3" type="ORF">IT41_13965</name>
</gene>
<feature type="transmembrane region" description="Helical" evidence="1">
    <location>
        <begin position="172"/>
        <end position="191"/>
    </location>
</feature>
<feature type="transmembrane region" description="Helical" evidence="1">
    <location>
        <begin position="223"/>
        <end position="243"/>
    </location>
</feature>
<dbReference type="InterPro" id="IPR017516">
    <property type="entry name" value="AbrB_dup"/>
</dbReference>
<comment type="caution">
    <text evidence="3">The sequence shown here is derived from an EMBL/GenBank/DDBJ whole genome shotgun (WGS) entry which is preliminary data.</text>
</comment>
<keyword evidence="1" id="KW-0472">Membrane</keyword>
<feature type="transmembrane region" description="Helical" evidence="1">
    <location>
        <begin position="78"/>
        <end position="100"/>
    </location>
</feature>
<dbReference type="AlphaFoldDB" id="A0A099F086"/>
<keyword evidence="4" id="KW-1185">Reference proteome</keyword>
<evidence type="ECO:0000313" key="3">
    <source>
        <dbReference type="EMBL" id="KGJ03542.1"/>
    </source>
</evidence>
<dbReference type="GO" id="GO:0010468">
    <property type="term" value="P:regulation of gene expression"/>
    <property type="evidence" value="ECO:0007669"/>
    <property type="project" value="InterPro"/>
</dbReference>
<keyword evidence="1" id="KW-0812">Transmembrane</keyword>
<reference evidence="3 4" key="1">
    <citation type="submission" date="2014-09" db="EMBL/GenBank/DDBJ databases">
        <authorList>
            <person name="McGinnis J.M."/>
            <person name="Wolfgang W.J."/>
        </authorList>
    </citation>
    <scope>NUCLEOTIDE SEQUENCE [LARGE SCALE GENOMIC DNA]</scope>
    <source>
        <strain evidence="3 4">JCM 14014</strain>
    </source>
</reference>
<dbReference type="NCBIfam" id="TIGR03082">
    <property type="entry name" value="Gneg_AbrB_dup"/>
    <property type="match status" value="1"/>
</dbReference>
<feature type="transmembrane region" description="Helical" evidence="1">
    <location>
        <begin position="54"/>
        <end position="72"/>
    </location>
</feature>
<name>A0A099F086_9RHOB</name>
<dbReference type="PROSITE" id="PS51257">
    <property type="entry name" value="PROKAR_LIPOPROTEIN"/>
    <property type="match status" value="1"/>
</dbReference>
<feature type="signal peptide" evidence="2">
    <location>
        <begin position="1"/>
        <end position="18"/>
    </location>
</feature>
<feature type="transmembrane region" description="Helical" evidence="1">
    <location>
        <begin position="25"/>
        <end position="47"/>
    </location>
</feature>
<dbReference type="InterPro" id="IPR007820">
    <property type="entry name" value="AbrB_fam"/>
</dbReference>